<dbReference type="AlphaFoldDB" id="A0A3D9ZHR6"/>
<name>A0A3D9ZHR6_9ACTN</name>
<gene>
    <name evidence="1" type="ORF">DFJ67_1967</name>
</gene>
<dbReference type="EMBL" id="QUMQ01000001">
    <property type="protein sequence ID" value="REF96002.1"/>
    <property type="molecule type" value="Genomic_DNA"/>
</dbReference>
<organism evidence="1 2">
    <name type="scientific">Asanoa ferruginea</name>
    <dbReference type="NCBI Taxonomy" id="53367"/>
    <lineage>
        <taxon>Bacteria</taxon>
        <taxon>Bacillati</taxon>
        <taxon>Actinomycetota</taxon>
        <taxon>Actinomycetes</taxon>
        <taxon>Micromonosporales</taxon>
        <taxon>Micromonosporaceae</taxon>
        <taxon>Asanoa</taxon>
    </lineage>
</organism>
<comment type="caution">
    <text evidence="1">The sequence shown here is derived from an EMBL/GenBank/DDBJ whole genome shotgun (WGS) entry which is preliminary data.</text>
</comment>
<reference evidence="1 2" key="1">
    <citation type="submission" date="2018-08" db="EMBL/GenBank/DDBJ databases">
        <title>Sequencing the genomes of 1000 actinobacteria strains.</title>
        <authorList>
            <person name="Klenk H.-P."/>
        </authorList>
    </citation>
    <scope>NUCLEOTIDE SEQUENCE [LARGE SCALE GENOMIC DNA]</scope>
    <source>
        <strain evidence="1 2">DSM 44099</strain>
    </source>
</reference>
<dbReference type="RefSeq" id="WP_147315472.1">
    <property type="nucleotide sequence ID" value="NZ_BONB01000013.1"/>
</dbReference>
<accession>A0A3D9ZHR6</accession>
<evidence type="ECO:0000313" key="1">
    <source>
        <dbReference type="EMBL" id="REF96002.1"/>
    </source>
</evidence>
<evidence type="ECO:0000313" key="2">
    <source>
        <dbReference type="Proteomes" id="UP000256913"/>
    </source>
</evidence>
<sequence>MHRFASSRGGGATREYWAPLRAREIAIVVGVMSPAVGPEPFGFVGFGEALAMLSLQEHLDNVVVAQAGEVSAFRARNLVLLGGPDLNAATRFAMLGGQVPVRFGYDPVQLCVEEDAAYTPVFRSGRLARDYGFVARVPSPFADECTAVLLVGIFGAATLAAARLAASADGTASMMSVNGGRCLTVFSVDVDRSGEIAAPKIERIWALGETSA</sequence>
<keyword evidence="2" id="KW-1185">Reference proteome</keyword>
<proteinExistence type="predicted"/>
<dbReference type="Proteomes" id="UP000256913">
    <property type="component" value="Unassembled WGS sequence"/>
</dbReference>
<dbReference type="OrthoDB" id="5188481at2"/>
<protein>
    <submittedName>
        <fullName evidence="1">Uncharacterized protein</fullName>
    </submittedName>
</protein>